<organism evidence="6 7">
    <name type="scientific">Hydra vulgaris</name>
    <name type="common">Hydra</name>
    <name type="synonym">Hydra attenuata</name>
    <dbReference type="NCBI Taxonomy" id="6087"/>
    <lineage>
        <taxon>Eukaryota</taxon>
        <taxon>Metazoa</taxon>
        <taxon>Cnidaria</taxon>
        <taxon>Hydrozoa</taxon>
        <taxon>Hydroidolina</taxon>
        <taxon>Anthoathecata</taxon>
        <taxon>Aplanulata</taxon>
        <taxon>Hydridae</taxon>
        <taxon>Hydra</taxon>
    </lineage>
</organism>
<dbReference type="PROSITE" id="PS51999">
    <property type="entry name" value="ZF_GRF"/>
    <property type="match status" value="1"/>
</dbReference>
<evidence type="ECO:0000256" key="3">
    <source>
        <dbReference type="ARBA" id="ARBA00022833"/>
    </source>
</evidence>
<evidence type="ECO:0000256" key="4">
    <source>
        <dbReference type="PROSITE-ProRule" id="PRU01343"/>
    </source>
</evidence>
<evidence type="ECO:0000259" key="5">
    <source>
        <dbReference type="PROSITE" id="PS51999"/>
    </source>
</evidence>
<evidence type="ECO:0000313" key="7">
    <source>
        <dbReference type="RefSeq" id="XP_065653893.1"/>
    </source>
</evidence>
<keyword evidence="2 4" id="KW-0863">Zinc-finger</keyword>
<protein>
    <submittedName>
        <fullName evidence="7">5'-3' DNA helicase ZGRF1-like isoform X1</fullName>
    </submittedName>
</protein>
<reference evidence="7" key="1">
    <citation type="submission" date="2025-08" db="UniProtKB">
        <authorList>
            <consortium name="RefSeq"/>
        </authorList>
    </citation>
    <scope>IDENTIFICATION</scope>
</reference>
<keyword evidence="1" id="KW-0479">Metal-binding</keyword>
<proteinExistence type="predicted"/>
<keyword evidence="6" id="KW-1185">Reference proteome</keyword>
<evidence type="ECO:0000313" key="6">
    <source>
        <dbReference type="Proteomes" id="UP001652625"/>
    </source>
</evidence>
<dbReference type="InterPro" id="IPR041679">
    <property type="entry name" value="DNA2/NAM7-like_C"/>
</dbReference>
<dbReference type="InterPro" id="IPR045055">
    <property type="entry name" value="DNA2/NAM7-like"/>
</dbReference>
<feature type="domain" description="GRF-type" evidence="5">
    <location>
        <begin position="375"/>
        <end position="416"/>
    </location>
</feature>
<dbReference type="Proteomes" id="UP001652625">
    <property type="component" value="Chromosome 05"/>
</dbReference>
<dbReference type="PANTHER" id="PTHR10887">
    <property type="entry name" value="DNA2/NAM7 HELICASE FAMILY"/>
    <property type="match status" value="1"/>
</dbReference>
<dbReference type="RefSeq" id="XP_065653893.1">
    <property type="nucleotide sequence ID" value="XM_065797821.1"/>
</dbReference>
<dbReference type="InterPro" id="IPR047187">
    <property type="entry name" value="SF1_C_Upf1"/>
</dbReference>
<dbReference type="InterPro" id="IPR018838">
    <property type="entry name" value="ZGRF1-like_N"/>
</dbReference>
<dbReference type="PANTHER" id="PTHR10887:SF531">
    <property type="entry name" value="PROTEIN ZGRF1"/>
    <property type="match status" value="1"/>
</dbReference>
<dbReference type="InterPro" id="IPR041677">
    <property type="entry name" value="DNA2/NAM7_AAA_11"/>
</dbReference>
<name>A0ABM4BXF8_HYDVU</name>
<evidence type="ECO:0000256" key="2">
    <source>
        <dbReference type="ARBA" id="ARBA00022771"/>
    </source>
</evidence>
<gene>
    <name evidence="7" type="primary">LOC136071941</name>
</gene>
<dbReference type="Pfam" id="PF10382">
    <property type="entry name" value="ZGRF1-like_N"/>
    <property type="match status" value="1"/>
</dbReference>
<dbReference type="Pfam" id="PF06839">
    <property type="entry name" value="Zn_ribbon_GRF"/>
    <property type="match status" value="1"/>
</dbReference>
<dbReference type="InterPro" id="IPR010666">
    <property type="entry name" value="Znf_GRF"/>
</dbReference>
<keyword evidence="3" id="KW-0862">Zinc</keyword>
<dbReference type="Pfam" id="PF13087">
    <property type="entry name" value="AAA_12"/>
    <property type="match status" value="1"/>
</dbReference>
<dbReference type="SUPFAM" id="SSF52540">
    <property type="entry name" value="P-loop containing nucleoside triphosphate hydrolases"/>
    <property type="match status" value="1"/>
</dbReference>
<dbReference type="Gene3D" id="3.40.50.300">
    <property type="entry name" value="P-loop containing nucleotide triphosphate hydrolases"/>
    <property type="match status" value="2"/>
</dbReference>
<dbReference type="InterPro" id="IPR027417">
    <property type="entry name" value="P-loop_NTPase"/>
</dbReference>
<evidence type="ECO:0000256" key="1">
    <source>
        <dbReference type="ARBA" id="ARBA00022723"/>
    </source>
</evidence>
<dbReference type="CDD" id="cd18808">
    <property type="entry name" value="SF1_C_Upf1"/>
    <property type="match status" value="1"/>
</dbReference>
<sequence length="1055" mass="119411">MPKYSVLYTHQKQKKQKTWQDGFLKVIVENKKAVLLDSSGLCIDSAFLNADQLCKGKELETEKFLITIESIDEELELKPTYQELSRKTTNNNMLQKNLCVSKKVLEKKNQSCPLQKFKILPESKSNEVKEKTTLTERKRSVCDIIALFNNDNKTISSVTSCENKSLQQFKAVSFYENIQESFNANKKTRIETCNGNINDVLIKDSFFCNKSIVSEHTTDDLSSIFVHDVAKVDGLTSTSESLNNQVSLCNESENNHKPQVLGLSNSVNRRTKDLRRVNQVISFSVPFSTLNSTLFFPSMDDIKNKIVTKRQIIIPTCFNSVTNYKQTFKAALMEHLNIVLFNVAKKYFEVLVCVDVSAITKEFCLKKFDTKAPSCKHGPAVMRTVKKDGKNNGRVFFSCSLPSNLKCNFFVWMEQVSNCKQLSVETKTPINDYMSAVAYFSSRGVEVYFGVKFLRKIQFHSSKVSLYLLLPIKKAASRYNMGDLWIISKTLDFKRDGTFIAKSVFYGPNSAGELEICPMSGYSRGSWSNEEICYAIQAYNASSELACCSNIDDFLNSIDVPVLKYLLESPFLSKKCTVYNLYKLDLPTLEVRELLNKTVCNYKLNQDQANALEGIADMFLKDDRVTLIHGVFGSGKSYLLSTVVVFLVHLFAMIESLTNGKLKMKLLVSSATNVAVDRVLQGLLDLGFESFIRVGSVKKIAKSILPYTVHASEEEDHELRELNDLLKTELSDKDKGYVRKAIEKHKLGVNRRKLTEVNVVGVTCAACVFPYLQKLEFKVQLLDECTQMTEPVCMLPIARFHCERLILVGDPKQLSPTIQGSESDHDMGLELTLFERMQRLFLKPFVLRTQYRCHPSISSICNKMFYDNMLLDGVTANDRLKLVNWLPTLSFIDVNGQEQCDFENSYSNVCEAQFVVNLLELIFKTGIEPNQVGVITQYKSQVAKIACFLRESKSCITSSNLKAIQMSTVDAFQGAEKEIIILSCVRSRHIGFIDCPFRTNVALSRAKRHLVIAGNKKLLTSNACWNGVLNICNLEKAVMMSSNDFLKNIDIRISE</sequence>
<accession>A0ABM4BXF8</accession>
<dbReference type="GeneID" id="136071941"/>
<dbReference type="Pfam" id="PF13086">
    <property type="entry name" value="AAA_11"/>
    <property type="match status" value="2"/>
</dbReference>